<comment type="caution">
    <text evidence="2">The sequence shown here is derived from an EMBL/GenBank/DDBJ whole genome shotgun (WGS) entry which is preliminary data.</text>
</comment>
<sequence>MTDQTITDKKFCITVDVERDYGRLDQYKCLNHLDHLLKLFKDLKVKPTLFISTEILEKFPKITSTITQLDIQPHSHSHKIEKIGSLKFKIEEIRKSKKIYKDFFGVNPIGYRAPFGAISIPEINVLKKENFKYDSSVFPSFRPSVYNNLRVSSNPFYYDNGFLEIPLSTILFVPLSLSYMQLFGKNFFKIFQNKMPDNIIFDMHLHNIYHNKGFNKLNYKLKFMYLRNRENGISILKNFIELLKKKKYKSISMKEYYETITGKG</sequence>
<proteinExistence type="predicted"/>
<dbReference type="GO" id="GO:0005975">
    <property type="term" value="P:carbohydrate metabolic process"/>
    <property type="evidence" value="ECO:0007669"/>
    <property type="project" value="InterPro"/>
</dbReference>
<evidence type="ECO:0000259" key="1">
    <source>
        <dbReference type="Pfam" id="PF01522"/>
    </source>
</evidence>
<gene>
    <name evidence="2" type="ORF">LCGC14_0945240</name>
</gene>
<evidence type="ECO:0000313" key="2">
    <source>
        <dbReference type="EMBL" id="KKN19483.1"/>
    </source>
</evidence>
<dbReference type="InterPro" id="IPR002509">
    <property type="entry name" value="NODB_dom"/>
</dbReference>
<accession>A0A0F9RQ93</accession>
<dbReference type="EMBL" id="LAZR01003330">
    <property type="protein sequence ID" value="KKN19483.1"/>
    <property type="molecule type" value="Genomic_DNA"/>
</dbReference>
<reference evidence="2" key="1">
    <citation type="journal article" date="2015" name="Nature">
        <title>Complex archaea that bridge the gap between prokaryotes and eukaryotes.</title>
        <authorList>
            <person name="Spang A."/>
            <person name="Saw J.H."/>
            <person name="Jorgensen S.L."/>
            <person name="Zaremba-Niedzwiedzka K."/>
            <person name="Martijn J."/>
            <person name="Lind A.E."/>
            <person name="van Eijk R."/>
            <person name="Schleper C."/>
            <person name="Guy L."/>
            <person name="Ettema T.J."/>
        </authorList>
    </citation>
    <scope>NUCLEOTIDE SEQUENCE</scope>
</reference>
<dbReference type="GO" id="GO:0016810">
    <property type="term" value="F:hydrolase activity, acting on carbon-nitrogen (but not peptide) bonds"/>
    <property type="evidence" value="ECO:0007669"/>
    <property type="project" value="InterPro"/>
</dbReference>
<dbReference type="Pfam" id="PF01522">
    <property type="entry name" value="Polysacc_deac_1"/>
    <property type="match status" value="1"/>
</dbReference>
<organism evidence="2">
    <name type="scientific">marine sediment metagenome</name>
    <dbReference type="NCBI Taxonomy" id="412755"/>
    <lineage>
        <taxon>unclassified sequences</taxon>
        <taxon>metagenomes</taxon>
        <taxon>ecological metagenomes</taxon>
    </lineage>
</organism>
<protein>
    <recommendedName>
        <fullName evidence="1">NodB homology domain-containing protein</fullName>
    </recommendedName>
</protein>
<name>A0A0F9RQ93_9ZZZZ</name>
<dbReference type="PANTHER" id="PTHR47561:SF1">
    <property type="entry name" value="POLYSACCHARIDE DEACETYLASE FAMILY PROTEIN (AFU_ORTHOLOGUE AFUA_6G05030)"/>
    <property type="match status" value="1"/>
</dbReference>
<dbReference type="PANTHER" id="PTHR47561">
    <property type="entry name" value="POLYSACCHARIDE DEACETYLASE FAMILY PROTEIN (AFU_ORTHOLOGUE AFUA_6G05030)"/>
    <property type="match status" value="1"/>
</dbReference>
<dbReference type="SUPFAM" id="SSF88713">
    <property type="entry name" value="Glycoside hydrolase/deacetylase"/>
    <property type="match status" value="1"/>
</dbReference>
<dbReference type="InterPro" id="IPR011330">
    <property type="entry name" value="Glyco_hydro/deAcase_b/a-brl"/>
</dbReference>
<dbReference type="Gene3D" id="3.20.20.370">
    <property type="entry name" value="Glycoside hydrolase/deacetylase"/>
    <property type="match status" value="1"/>
</dbReference>
<dbReference type="AlphaFoldDB" id="A0A0F9RQ93"/>
<feature type="domain" description="NodB homology" evidence="1">
    <location>
        <begin position="31"/>
        <end position="131"/>
    </location>
</feature>